<dbReference type="InterPro" id="IPR021958">
    <property type="entry name" value="DUF3575"/>
</dbReference>
<dbReference type="RefSeq" id="WP_117987218.1">
    <property type="nucleotide sequence ID" value="NZ_CABMFG010000011.1"/>
</dbReference>
<dbReference type="AlphaFoldDB" id="A0A413H708"/>
<name>A0A413H708_9BACE</name>
<sequence>MRKQYIIIILLLFSGISKCTAQKVAIKTNLFYGLYTRTPNLGVEWGLSPRGTLELGGGYNWFTPNQTTSHQKLVHWLSVAEYRYWTCERFNGHFWGIHVLGTQYNIAGHKLPLLFGSDSKQFRYEGWGAGGGISYGYHFFLGNHWSLEASIGIGYVRLHYDKFKCETCGERINTENRNYFGPTKAAISLVYLIK</sequence>
<dbReference type="SUPFAM" id="SSF103515">
    <property type="entry name" value="Autotransporter"/>
    <property type="match status" value="1"/>
</dbReference>
<gene>
    <name evidence="2" type="ORF">DXA68_08850</name>
</gene>
<dbReference type="OrthoDB" id="1060107at2"/>
<dbReference type="Gene3D" id="2.40.128.130">
    <property type="entry name" value="Autotransporter beta-domain"/>
    <property type="match status" value="1"/>
</dbReference>
<evidence type="ECO:0000313" key="2">
    <source>
        <dbReference type="EMBL" id="RGX79209.1"/>
    </source>
</evidence>
<dbReference type="Proteomes" id="UP000286075">
    <property type="component" value="Unassembled WGS sequence"/>
</dbReference>
<feature type="signal peptide" evidence="1">
    <location>
        <begin position="1"/>
        <end position="21"/>
    </location>
</feature>
<accession>A0A413H708</accession>
<dbReference type="EMBL" id="QSCF01000011">
    <property type="protein sequence ID" value="RGX79209.1"/>
    <property type="molecule type" value="Genomic_DNA"/>
</dbReference>
<dbReference type="Pfam" id="PF12099">
    <property type="entry name" value="DUF3575"/>
    <property type="match status" value="1"/>
</dbReference>
<keyword evidence="1" id="KW-0732">Signal</keyword>
<evidence type="ECO:0000313" key="3">
    <source>
        <dbReference type="Proteomes" id="UP000286075"/>
    </source>
</evidence>
<reference evidence="2 3" key="1">
    <citation type="submission" date="2018-08" db="EMBL/GenBank/DDBJ databases">
        <title>A genome reference for cultivated species of the human gut microbiota.</title>
        <authorList>
            <person name="Zou Y."/>
            <person name="Xue W."/>
            <person name="Luo G."/>
        </authorList>
    </citation>
    <scope>NUCLEOTIDE SEQUENCE [LARGE SCALE GENOMIC DNA]</scope>
    <source>
        <strain evidence="2 3">OF03-9BH</strain>
    </source>
</reference>
<comment type="caution">
    <text evidence="2">The sequence shown here is derived from an EMBL/GenBank/DDBJ whole genome shotgun (WGS) entry which is preliminary data.</text>
</comment>
<protein>
    <submittedName>
        <fullName evidence="2">DUF3575 domain-containing protein</fullName>
    </submittedName>
</protein>
<organism evidence="2 3">
    <name type="scientific">Bacteroides stercorirosoris</name>
    <dbReference type="NCBI Taxonomy" id="871324"/>
    <lineage>
        <taxon>Bacteria</taxon>
        <taxon>Pseudomonadati</taxon>
        <taxon>Bacteroidota</taxon>
        <taxon>Bacteroidia</taxon>
        <taxon>Bacteroidales</taxon>
        <taxon>Bacteroidaceae</taxon>
        <taxon>Bacteroides</taxon>
    </lineage>
</organism>
<dbReference type="InterPro" id="IPR036709">
    <property type="entry name" value="Autotransporte_beta_dom_sf"/>
</dbReference>
<evidence type="ECO:0000256" key="1">
    <source>
        <dbReference type="SAM" id="SignalP"/>
    </source>
</evidence>
<proteinExistence type="predicted"/>
<feature type="chain" id="PRO_5019180495" evidence="1">
    <location>
        <begin position="22"/>
        <end position="194"/>
    </location>
</feature>